<dbReference type="AlphaFoldDB" id="A0A6P1NLZ1"/>
<dbReference type="NCBIfam" id="TIGR01497">
    <property type="entry name" value="kdpB"/>
    <property type="match status" value="1"/>
</dbReference>
<dbReference type="PRINTS" id="PR00119">
    <property type="entry name" value="CATATPASE"/>
</dbReference>
<feature type="transmembrane region" description="Helical" evidence="16">
    <location>
        <begin position="62"/>
        <end position="83"/>
    </location>
</feature>
<feature type="binding site" evidence="16">
    <location>
        <position position="417"/>
    </location>
    <ligand>
        <name>ATP</name>
        <dbReference type="ChEBI" id="CHEBI:30616"/>
    </ligand>
</feature>
<dbReference type="InterPro" id="IPR023299">
    <property type="entry name" value="ATPase_P-typ_cyto_dom_N"/>
</dbReference>
<dbReference type="PANTHER" id="PTHR43743:SF1">
    <property type="entry name" value="POTASSIUM-TRANSPORTING ATPASE ATP-BINDING SUBUNIT"/>
    <property type="match status" value="1"/>
</dbReference>
<feature type="binding site" evidence="16">
    <location>
        <position position="362"/>
    </location>
    <ligand>
        <name>ATP</name>
        <dbReference type="ChEBI" id="CHEBI:30616"/>
    </ligand>
</feature>
<dbReference type="HAMAP" id="MF_00285">
    <property type="entry name" value="KdpB"/>
    <property type="match status" value="1"/>
</dbReference>
<dbReference type="GO" id="GO:0000287">
    <property type="term" value="F:magnesium ion binding"/>
    <property type="evidence" value="ECO:0007669"/>
    <property type="project" value="UniProtKB-UniRule"/>
</dbReference>
<evidence type="ECO:0000256" key="3">
    <source>
        <dbReference type="ARBA" id="ARBA00022475"/>
    </source>
</evidence>
<proteinExistence type="inferred from homology"/>
<dbReference type="FunFam" id="2.70.150.10:FF:000033">
    <property type="entry name" value="Potassium-transporting ATPase ATP-binding subunit"/>
    <property type="match status" value="1"/>
</dbReference>
<dbReference type="SUPFAM" id="SSF81665">
    <property type="entry name" value="Calcium ATPase, transmembrane domain M"/>
    <property type="match status" value="1"/>
</dbReference>
<keyword evidence="13 16" id="KW-1133">Transmembrane helix</keyword>
<keyword evidence="7 16" id="KW-0479">Metal-binding</keyword>
<evidence type="ECO:0000256" key="1">
    <source>
        <dbReference type="ARBA" id="ARBA00004651"/>
    </source>
</evidence>
<feature type="transmembrane region" description="Helical" evidence="16">
    <location>
        <begin position="680"/>
        <end position="705"/>
    </location>
</feature>
<evidence type="ECO:0000256" key="15">
    <source>
        <dbReference type="ARBA" id="ARBA00023136"/>
    </source>
</evidence>
<dbReference type="InterPro" id="IPR023214">
    <property type="entry name" value="HAD_sf"/>
</dbReference>
<keyword evidence="6 16" id="KW-0812">Transmembrane</keyword>
<evidence type="ECO:0000313" key="19">
    <source>
        <dbReference type="EMBL" id="QHK19827.1"/>
    </source>
</evidence>
<evidence type="ECO:0000256" key="6">
    <source>
        <dbReference type="ARBA" id="ARBA00022692"/>
    </source>
</evidence>
<dbReference type="EC" id="7.2.2.6" evidence="16"/>
<keyword evidence="14 16" id="KW-0406">Ion transport</keyword>
<gene>
    <name evidence="16 19" type="primary">kdpB</name>
    <name evidence="19" type="ORF">GU243_08860</name>
</gene>
<dbReference type="SFLD" id="SFLDG00002">
    <property type="entry name" value="C1.7:_P-type_atpase_like"/>
    <property type="match status" value="1"/>
</dbReference>
<keyword evidence="10 16" id="KW-0460">Magnesium</keyword>
<comment type="catalytic activity">
    <reaction evidence="16">
        <text>K(+)(out) + ATP + H2O = K(+)(in) + ADP + phosphate + H(+)</text>
        <dbReference type="Rhea" id="RHEA:16777"/>
        <dbReference type="ChEBI" id="CHEBI:15377"/>
        <dbReference type="ChEBI" id="CHEBI:15378"/>
        <dbReference type="ChEBI" id="CHEBI:29103"/>
        <dbReference type="ChEBI" id="CHEBI:30616"/>
        <dbReference type="ChEBI" id="CHEBI:43474"/>
        <dbReference type="ChEBI" id="CHEBI:456216"/>
        <dbReference type="EC" id="7.2.2.6"/>
    </reaction>
</comment>
<evidence type="ECO:0000256" key="17">
    <source>
        <dbReference type="SAM" id="MobiDB-lite"/>
    </source>
</evidence>
<dbReference type="GO" id="GO:0008556">
    <property type="term" value="F:P-type potassium transmembrane transporter activity"/>
    <property type="evidence" value="ECO:0007669"/>
    <property type="project" value="UniProtKB-UniRule"/>
</dbReference>
<evidence type="ECO:0000256" key="16">
    <source>
        <dbReference type="HAMAP-Rule" id="MF_00285"/>
    </source>
</evidence>
<evidence type="ECO:0000256" key="13">
    <source>
        <dbReference type="ARBA" id="ARBA00022989"/>
    </source>
</evidence>
<keyword evidence="15 16" id="KW-0472">Membrane</keyword>
<dbReference type="GO" id="GO:0016887">
    <property type="term" value="F:ATP hydrolysis activity"/>
    <property type="evidence" value="ECO:0007669"/>
    <property type="project" value="InterPro"/>
</dbReference>
<keyword evidence="9 16" id="KW-0067">ATP-binding</keyword>
<evidence type="ECO:0000256" key="4">
    <source>
        <dbReference type="ARBA" id="ARBA00022538"/>
    </source>
</evidence>
<evidence type="ECO:0000256" key="9">
    <source>
        <dbReference type="ARBA" id="ARBA00022840"/>
    </source>
</evidence>
<keyword evidence="11 16" id="KW-0630">Potassium</keyword>
<dbReference type="CDD" id="cd02078">
    <property type="entry name" value="P-type_ATPase_K"/>
    <property type="match status" value="1"/>
</dbReference>
<keyword evidence="12 16" id="KW-1278">Translocase</keyword>
<evidence type="ECO:0000256" key="5">
    <source>
        <dbReference type="ARBA" id="ARBA00022553"/>
    </source>
</evidence>
<dbReference type="EMBL" id="CP047898">
    <property type="protein sequence ID" value="QHK19827.1"/>
    <property type="molecule type" value="Genomic_DNA"/>
</dbReference>
<organism evidence="19 20">
    <name type="scientific">Pseudarthrobacter psychrotolerans</name>
    <dbReference type="NCBI Taxonomy" id="2697569"/>
    <lineage>
        <taxon>Bacteria</taxon>
        <taxon>Bacillati</taxon>
        <taxon>Actinomycetota</taxon>
        <taxon>Actinomycetes</taxon>
        <taxon>Micrococcales</taxon>
        <taxon>Micrococcaceae</taxon>
        <taxon>Pseudarthrobacter</taxon>
    </lineage>
</organism>
<keyword evidence="20" id="KW-1185">Reference proteome</keyword>
<dbReference type="SFLD" id="SFLDF00027">
    <property type="entry name" value="p-type_atpase"/>
    <property type="match status" value="1"/>
</dbReference>
<dbReference type="InterPro" id="IPR018303">
    <property type="entry name" value="ATPase_P-typ_P_site"/>
</dbReference>
<evidence type="ECO:0000259" key="18">
    <source>
        <dbReference type="Pfam" id="PF00122"/>
    </source>
</evidence>
<dbReference type="GO" id="GO:0005524">
    <property type="term" value="F:ATP binding"/>
    <property type="evidence" value="ECO:0007669"/>
    <property type="project" value="UniProtKB-UniRule"/>
</dbReference>
<dbReference type="NCBIfam" id="TIGR01494">
    <property type="entry name" value="ATPase_P-type"/>
    <property type="match status" value="2"/>
</dbReference>
<dbReference type="PROSITE" id="PS00154">
    <property type="entry name" value="ATPASE_E1_E2"/>
    <property type="match status" value="1"/>
</dbReference>
<keyword evidence="2 16" id="KW-0813">Transport</keyword>
<dbReference type="PANTHER" id="PTHR43743">
    <property type="entry name" value="POTASSIUM-TRANSPORTING ATPASE ATP-BINDING SUBUNIT"/>
    <property type="match status" value="1"/>
</dbReference>
<evidence type="ECO:0000256" key="14">
    <source>
        <dbReference type="ARBA" id="ARBA00023065"/>
    </source>
</evidence>
<feature type="binding site" evidence="16">
    <location>
        <position position="544"/>
    </location>
    <ligand>
        <name>Mg(2+)</name>
        <dbReference type="ChEBI" id="CHEBI:18420"/>
    </ligand>
</feature>
<comment type="subunit">
    <text evidence="16">The system is composed of three essential subunits: KdpA, KdpB and KdpC.</text>
</comment>
<feature type="transmembrane region" description="Helical" evidence="16">
    <location>
        <begin position="270"/>
        <end position="294"/>
    </location>
</feature>
<dbReference type="InterPro" id="IPR044492">
    <property type="entry name" value="P_typ_ATPase_HD_dom"/>
</dbReference>
<feature type="transmembrane region" description="Helical" evidence="16">
    <location>
        <begin position="89"/>
        <end position="107"/>
    </location>
</feature>
<sequence length="709" mass="73378">MTRTPTGLATVPQTLADGNRLGTPGEHKHHTKAPAKLTLSSVTAALPVAVGKLAPRQMIHSPVMFTVLVGAGLCTAICLVRPSVFSIAVTAWLWLTVLFGTLSEAIAEGRGKAQADSLRASRQGVQARLRLPDGGTKQVSGTELRLNDVVVCEAGDVIPSDGEIIEGLASVDESTITGESAPVIRESGGDRSSVTGGTKVLSDRIVVRITAEPGQTFIDRMIRLVEGAVRQKTPNEIALHVLLVSLTIVFLVVTMSLAPFASLAGATPSPIVLVALLVCLIPTTIGALVPAIGIAGMDRLVQHNVLATSGRAVETAGDITTLLLDKTGTITYGNRRAVNFFPANTVGMTELIEAARLSSLADETPEGRSVVDLAAEKGVSGPELAELGRGPEQLNVVEFSASTRMSGLDLDSRRVRKGAAAAVAAFVADLGGRTPDEVTRRVQEISAQGGTPLLVATATKDGARILGTIHLADVVKPGMQARFAELRKMGIRTVMVTGDNPVTAKAIAAEAGVDDFLAEATPEDKLAVIKKEQAAGRLVAMTGDGTNDAPALAAADVGVAMNSGTPAAKEAANMVDLDSDPTKLINIVGIGKQLLITRGALTTFSIANDVAKYFAIVPALFTATYPGLGLLNVMGLTSSASAILSAVIFNALIIIALIPLALRGVKYRAVSANRALGRNLLVYGLGGLIAPFIGIKLIDLIISVIPGIG</sequence>
<evidence type="ECO:0000256" key="2">
    <source>
        <dbReference type="ARBA" id="ARBA00022448"/>
    </source>
</evidence>
<protein>
    <recommendedName>
        <fullName evidence="16">Potassium-transporting ATPase ATP-binding subunit</fullName>
        <ecNumber evidence="16">7.2.2.6</ecNumber>
    </recommendedName>
    <alternativeName>
        <fullName evidence="16">ATP phosphohydrolase [potassium-transporting] B chain</fullName>
    </alternativeName>
    <alternativeName>
        <fullName evidence="16">Potassium-binding and translocating subunit B</fullName>
    </alternativeName>
    <alternativeName>
        <fullName evidence="16">Potassium-translocating ATPase B chain</fullName>
    </alternativeName>
</protein>
<dbReference type="InterPro" id="IPR036412">
    <property type="entry name" value="HAD-like_sf"/>
</dbReference>
<keyword evidence="4 16" id="KW-0633">Potassium transport</keyword>
<dbReference type="InterPro" id="IPR006391">
    <property type="entry name" value="P-type_ATPase_bsu_IA"/>
</dbReference>
<name>A0A6P1NLZ1_9MICC</name>
<dbReference type="Gene3D" id="3.40.50.1000">
    <property type="entry name" value="HAD superfamily/HAD-like"/>
    <property type="match status" value="1"/>
</dbReference>
<keyword evidence="8 16" id="KW-0547">Nucleotide-binding</keyword>
<dbReference type="Pfam" id="PF00702">
    <property type="entry name" value="Hydrolase"/>
    <property type="match status" value="1"/>
</dbReference>
<evidence type="ECO:0000256" key="7">
    <source>
        <dbReference type="ARBA" id="ARBA00022723"/>
    </source>
</evidence>
<comment type="function">
    <text evidence="16">Part of the high-affinity ATP-driven potassium transport (or Kdp) system, which catalyzes the hydrolysis of ATP coupled with the electrogenic transport of potassium into the cytoplasm. This subunit is responsible for energy coupling to the transport system and for the release of the potassium ions to the cytoplasm.</text>
</comment>
<feature type="compositionally biased region" description="Polar residues" evidence="17">
    <location>
        <begin position="1"/>
        <end position="13"/>
    </location>
</feature>
<dbReference type="Pfam" id="PF00122">
    <property type="entry name" value="E1-E2_ATPase"/>
    <property type="match status" value="1"/>
</dbReference>
<dbReference type="SUPFAM" id="SSF56784">
    <property type="entry name" value="HAD-like"/>
    <property type="match status" value="1"/>
</dbReference>
<keyword evidence="5 16" id="KW-0597">Phosphoprotein</keyword>
<feature type="region of interest" description="Disordered" evidence="17">
    <location>
        <begin position="1"/>
        <end position="32"/>
    </location>
</feature>
<keyword evidence="3 16" id="KW-1003">Cell membrane</keyword>
<dbReference type="Gene3D" id="3.40.1110.10">
    <property type="entry name" value="Calcium-transporting ATPase, cytoplasmic domain N"/>
    <property type="match status" value="1"/>
</dbReference>
<dbReference type="InterPro" id="IPR008250">
    <property type="entry name" value="ATPase_P-typ_transduc_dom_A_sf"/>
</dbReference>
<dbReference type="SFLD" id="SFLDS00003">
    <property type="entry name" value="Haloacid_Dehalogenase"/>
    <property type="match status" value="1"/>
</dbReference>
<dbReference type="Gene3D" id="2.70.150.10">
    <property type="entry name" value="Calcium-transporting ATPase, cytoplasmic transduction domain A"/>
    <property type="match status" value="1"/>
</dbReference>
<dbReference type="KEGG" id="psey:GU243_08860"/>
<feature type="binding site" evidence="16">
    <location>
        <position position="366"/>
    </location>
    <ligand>
        <name>ATP</name>
        <dbReference type="ChEBI" id="CHEBI:30616"/>
    </ligand>
</feature>
<feature type="domain" description="P-type ATPase A" evidence="18">
    <location>
        <begin position="130"/>
        <end position="226"/>
    </location>
</feature>
<evidence type="ECO:0000256" key="10">
    <source>
        <dbReference type="ARBA" id="ARBA00022842"/>
    </source>
</evidence>
<comment type="subcellular location">
    <subcellularLocation>
        <location evidence="1 16">Cell membrane</location>
        <topology evidence="1 16">Multi-pass membrane protein</topology>
    </subcellularLocation>
</comment>
<evidence type="ECO:0000313" key="20">
    <source>
        <dbReference type="Proteomes" id="UP000464186"/>
    </source>
</evidence>
<evidence type="ECO:0000256" key="11">
    <source>
        <dbReference type="ARBA" id="ARBA00022958"/>
    </source>
</evidence>
<dbReference type="InterPro" id="IPR001757">
    <property type="entry name" value="P_typ_ATPase"/>
</dbReference>
<feature type="transmembrane region" description="Helical" evidence="16">
    <location>
        <begin position="237"/>
        <end position="258"/>
    </location>
</feature>
<dbReference type="Proteomes" id="UP000464186">
    <property type="component" value="Chromosome"/>
</dbReference>
<evidence type="ECO:0000256" key="12">
    <source>
        <dbReference type="ARBA" id="ARBA00022967"/>
    </source>
</evidence>
<dbReference type="InterPro" id="IPR059000">
    <property type="entry name" value="ATPase_P-type_domA"/>
</dbReference>
<feature type="transmembrane region" description="Helical" evidence="16">
    <location>
        <begin position="613"/>
        <end position="634"/>
    </location>
</feature>
<evidence type="ECO:0000256" key="8">
    <source>
        <dbReference type="ARBA" id="ARBA00022741"/>
    </source>
</evidence>
<dbReference type="GO" id="GO:0005886">
    <property type="term" value="C:plasma membrane"/>
    <property type="evidence" value="ECO:0007669"/>
    <property type="project" value="UniProtKB-SubCell"/>
</dbReference>
<comment type="similarity">
    <text evidence="16">Belongs to the cation transport ATPase (P-type) (TC 3.A.3) family. Type IA subfamily.</text>
</comment>
<dbReference type="SUPFAM" id="SSF81653">
    <property type="entry name" value="Calcium ATPase, transduction domain A"/>
    <property type="match status" value="1"/>
</dbReference>
<accession>A0A6P1NLZ1</accession>
<feature type="active site" description="4-aspartylphosphate intermediate" evidence="16">
    <location>
        <position position="325"/>
    </location>
</feature>
<feature type="binding site" evidence="16">
    <location>
        <begin position="399"/>
        <end position="406"/>
    </location>
    <ligand>
        <name>ATP</name>
        <dbReference type="ChEBI" id="CHEBI:30616"/>
    </ligand>
</feature>
<feature type="binding site" evidence="16">
    <location>
        <position position="548"/>
    </location>
    <ligand>
        <name>Mg(2+)</name>
        <dbReference type="ChEBI" id="CHEBI:18420"/>
    </ligand>
</feature>
<dbReference type="InterPro" id="IPR023298">
    <property type="entry name" value="ATPase_P-typ_TM_dom_sf"/>
</dbReference>
<feature type="transmembrane region" description="Helical" evidence="16">
    <location>
        <begin position="640"/>
        <end position="660"/>
    </location>
</feature>
<reference evidence="19 20" key="1">
    <citation type="submission" date="2020-01" db="EMBL/GenBank/DDBJ databases">
        <title>Pseudarthrobacter psychrotolerans sp. nov., isolated from antarctic soil.</title>
        <authorList>
            <person name="Shin Y."/>
            <person name="Park W."/>
        </authorList>
    </citation>
    <scope>NUCLEOTIDE SEQUENCE [LARGE SCALE GENOMIC DNA]</scope>
    <source>
        <strain evidence="19 20">YJ56</strain>
    </source>
</reference>